<dbReference type="OrthoDB" id="292266at2"/>
<dbReference type="Proteomes" id="UP000315750">
    <property type="component" value="Chromosome"/>
</dbReference>
<protein>
    <recommendedName>
        <fullName evidence="2">Ice-binding protein C-terminal domain-containing protein</fullName>
    </recommendedName>
</protein>
<dbReference type="Gene3D" id="2.60.120.200">
    <property type="match status" value="1"/>
</dbReference>
<gene>
    <name evidence="3" type="ORF">Pan181_12670</name>
</gene>
<sequence length="275" mass="28223" precursor="true">MRLQQLCVGSAVLALLVFASTASAAQILHYWDFETSYADKVGAADGTAGSEVTTSVGHDGATAATFPGSLAGGGAFTEEGFVDTTGADVIGAYAFTYWFKIADDGTTNPRGLFDFSGNGGDGPQSLYIGNSDTLAFRMDGAGGGGAATYAPEGGLEDDQWHFVAANYDPTTGIELYVDGSTVVGSLDASFGDAVGGWDADQYLGAFNVNYTTQVARGLDGSLDDVAIYSGTLTPAQIQGIYEGSLLPTQVPEPSTALMLLGGLTTLLAVGVRRRA</sequence>
<evidence type="ECO:0000256" key="1">
    <source>
        <dbReference type="SAM" id="SignalP"/>
    </source>
</evidence>
<dbReference type="AlphaFoldDB" id="A0A518AK19"/>
<feature type="chain" id="PRO_5021713803" description="Ice-binding protein C-terminal domain-containing protein" evidence="1">
    <location>
        <begin position="25"/>
        <end position="275"/>
    </location>
</feature>
<dbReference type="EMBL" id="CP036278">
    <property type="protein sequence ID" value="QDU55081.1"/>
    <property type="molecule type" value="Genomic_DNA"/>
</dbReference>
<keyword evidence="4" id="KW-1185">Reference proteome</keyword>
<keyword evidence="1" id="KW-0732">Signal</keyword>
<dbReference type="KEGG" id="amuc:Pan181_12670"/>
<reference evidence="3 4" key="1">
    <citation type="submission" date="2019-02" db="EMBL/GenBank/DDBJ databases">
        <title>Deep-cultivation of Planctomycetes and their phenomic and genomic characterization uncovers novel biology.</title>
        <authorList>
            <person name="Wiegand S."/>
            <person name="Jogler M."/>
            <person name="Boedeker C."/>
            <person name="Pinto D."/>
            <person name="Vollmers J."/>
            <person name="Rivas-Marin E."/>
            <person name="Kohn T."/>
            <person name="Peeters S.H."/>
            <person name="Heuer A."/>
            <person name="Rast P."/>
            <person name="Oberbeckmann S."/>
            <person name="Bunk B."/>
            <person name="Jeske O."/>
            <person name="Meyerdierks A."/>
            <person name="Storesund J.E."/>
            <person name="Kallscheuer N."/>
            <person name="Luecker S."/>
            <person name="Lage O.M."/>
            <person name="Pohl T."/>
            <person name="Merkel B.J."/>
            <person name="Hornburger P."/>
            <person name="Mueller R.-W."/>
            <person name="Bruemmer F."/>
            <person name="Labrenz M."/>
            <person name="Spormann A.M."/>
            <person name="Op den Camp H."/>
            <person name="Overmann J."/>
            <person name="Amann R."/>
            <person name="Jetten M.S.M."/>
            <person name="Mascher T."/>
            <person name="Medema M.H."/>
            <person name="Devos D.P."/>
            <person name="Kaster A.-K."/>
            <person name="Ovreas L."/>
            <person name="Rohde M."/>
            <person name="Galperin M.Y."/>
            <person name="Jogler C."/>
        </authorList>
    </citation>
    <scope>NUCLEOTIDE SEQUENCE [LARGE SCALE GENOMIC DNA]</scope>
    <source>
        <strain evidence="3 4">Pan181</strain>
    </source>
</reference>
<name>A0A518AK19_9BACT</name>
<dbReference type="SUPFAM" id="SSF49899">
    <property type="entry name" value="Concanavalin A-like lectins/glucanases"/>
    <property type="match status" value="1"/>
</dbReference>
<organism evidence="3 4">
    <name type="scientific">Aeoliella mucimassa</name>
    <dbReference type="NCBI Taxonomy" id="2527972"/>
    <lineage>
        <taxon>Bacteria</taxon>
        <taxon>Pseudomonadati</taxon>
        <taxon>Planctomycetota</taxon>
        <taxon>Planctomycetia</taxon>
        <taxon>Pirellulales</taxon>
        <taxon>Lacipirellulaceae</taxon>
        <taxon>Aeoliella</taxon>
    </lineage>
</organism>
<feature type="signal peptide" evidence="1">
    <location>
        <begin position="1"/>
        <end position="24"/>
    </location>
</feature>
<evidence type="ECO:0000313" key="3">
    <source>
        <dbReference type="EMBL" id="QDU55081.1"/>
    </source>
</evidence>
<accession>A0A518AK19</accession>
<dbReference type="InterPro" id="IPR013424">
    <property type="entry name" value="Ice-binding_C"/>
</dbReference>
<evidence type="ECO:0000259" key="2">
    <source>
        <dbReference type="Pfam" id="PF07589"/>
    </source>
</evidence>
<dbReference type="Pfam" id="PF07589">
    <property type="entry name" value="PEP-CTERM"/>
    <property type="match status" value="1"/>
</dbReference>
<dbReference type="InterPro" id="IPR013320">
    <property type="entry name" value="ConA-like_dom_sf"/>
</dbReference>
<dbReference type="Pfam" id="PF13385">
    <property type="entry name" value="Laminin_G_3"/>
    <property type="match status" value="1"/>
</dbReference>
<dbReference type="NCBIfam" id="TIGR02595">
    <property type="entry name" value="PEP_CTERM"/>
    <property type="match status" value="1"/>
</dbReference>
<proteinExistence type="predicted"/>
<feature type="domain" description="Ice-binding protein C-terminal" evidence="2">
    <location>
        <begin position="249"/>
        <end position="274"/>
    </location>
</feature>
<dbReference type="RefSeq" id="WP_145245978.1">
    <property type="nucleotide sequence ID" value="NZ_CP036278.1"/>
</dbReference>
<evidence type="ECO:0000313" key="4">
    <source>
        <dbReference type="Proteomes" id="UP000315750"/>
    </source>
</evidence>